<dbReference type="AlphaFoldDB" id="A0A9P9YK23"/>
<accession>A0A9P9YK23</accession>
<proteinExistence type="predicted"/>
<reference evidence="1" key="1">
    <citation type="journal article" date="2023" name="Genome Biol. Evol.">
        <title>Long-read-based Genome Assembly of Drosophila gunungcola Reveals Fewer Chemosensory Genes in Flower-breeding Species.</title>
        <authorList>
            <person name="Negi A."/>
            <person name="Liao B.Y."/>
            <person name="Yeh S.D."/>
        </authorList>
    </citation>
    <scope>NUCLEOTIDE SEQUENCE</scope>
    <source>
        <strain evidence="1">Sukarami</strain>
    </source>
</reference>
<dbReference type="EMBL" id="JAMKOV010000008">
    <property type="protein sequence ID" value="KAI8038188.1"/>
    <property type="molecule type" value="Genomic_DNA"/>
</dbReference>
<dbReference type="Proteomes" id="UP001059596">
    <property type="component" value="Unassembled WGS sequence"/>
</dbReference>
<keyword evidence="2" id="KW-1185">Reference proteome</keyword>
<name>A0A9P9YK23_9MUSC</name>
<protein>
    <submittedName>
        <fullName evidence="1">Uncharacterized protein</fullName>
    </submittedName>
</protein>
<sequence length="172" mass="18857">MNHPIGPNGPHFKRRWQRHRFPSLGGRLGVKADGLMSSLGSSGIVEMGSRFKKGCLSTSEPERRAAQAALDANVPPAKLCLRSTSRGLRRALEIFMPRFQPDENLVLSEGEQHSELCLERLSETQASSQLSRILQHSATPGQSGEVPFTNKKATTTARAHMMEKAETQVGLP</sequence>
<gene>
    <name evidence="1" type="ORF">M5D96_008877</name>
</gene>
<evidence type="ECO:0000313" key="2">
    <source>
        <dbReference type="Proteomes" id="UP001059596"/>
    </source>
</evidence>
<comment type="caution">
    <text evidence="1">The sequence shown here is derived from an EMBL/GenBank/DDBJ whole genome shotgun (WGS) entry which is preliminary data.</text>
</comment>
<evidence type="ECO:0000313" key="1">
    <source>
        <dbReference type="EMBL" id="KAI8038188.1"/>
    </source>
</evidence>
<organism evidence="1 2">
    <name type="scientific">Drosophila gunungcola</name>
    <name type="common">fruit fly</name>
    <dbReference type="NCBI Taxonomy" id="103775"/>
    <lineage>
        <taxon>Eukaryota</taxon>
        <taxon>Metazoa</taxon>
        <taxon>Ecdysozoa</taxon>
        <taxon>Arthropoda</taxon>
        <taxon>Hexapoda</taxon>
        <taxon>Insecta</taxon>
        <taxon>Pterygota</taxon>
        <taxon>Neoptera</taxon>
        <taxon>Endopterygota</taxon>
        <taxon>Diptera</taxon>
        <taxon>Brachycera</taxon>
        <taxon>Muscomorpha</taxon>
        <taxon>Ephydroidea</taxon>
        <taxon>Drosophilidae</taxon>
        <taxon>Drosophila</taxon>
        <taxon>Sophophora</taxon>
    </lineage>
</organism>